<evidence type="ECO:0000313" key="3">
    <source>
        <dbReference type="Proteomes" id="UP000835052"/>
    </source>
</evidence>
<proteinExistence type="predicted"/>
<evidence type="ECO:0000256" key="1">
    <source>
        <dbReference type="SAM" id="MobiDB-lite"/>
    </source>
</evidence>
<accession>A0A8S1HVM0</accession>
<feature type="region of interest" description="Disordered" evidence="1">
    <location>
        <begin position="116"/>
        <end position="136"/>
    </location>
</feature>
<sequence>MPPGANRFWSVATKSQLPRLGHSTYVYGYMMVARWLIAISMIRAAGPFIFQQASRHPRCYELDLENCFREAFLVTPLSTTRKPARVGRTRKWSDHAATPSPRPYYTESFLQYVSRNPHQNGTHANRDERETGGPRA</sequence>
<reference evidence="2" key="1">
    <citation type="submission" date="2020-10" db="EMBL/GenBank/DDBJ databases">
        <authorList>
            <person name="Kikuchi T."/>
        </authorList>
    </citation>
    <scope>NUCLEOTIDE SEQUENCE</scope>
    <source>
        <strain evidence="2">NKZ352</strain>
    </source>
</reference>
<name>A0A8S1HVM0_9PELO</name>
<dbReference type="AlphaFoldDB" id="A0A8S1HVM0"/>
<dbReference type="Proteomes" id="UP000835052">
    <property type="component" value="Unassembled WGS sequence"/>
</dbReference>
<feature type="compositionally biased region" description="Basic and acidic residues" evidence="1">
    <location>
        <begin position="124"/>
        <end position="136"/>
    </location>
</feature>
<evidence type="ECO:0000313" key="2">
    <source>
        <dbReference type="EMBL" id="CAD6199036.1"/>
    </source>
</evidence>
<dbReference type="EMBL" id="CAJGYM010000151">
    <property type="protein sequence ID" value="CAD6199036.1"/>
    <property type="molecule type" value="Genomic_DNA"/>
</dbReference>
<comment type="caution">
    <text evidence="2">The sequence shown here is derived from an EMBL/GenBank/DDBJ whole genome shotgun (WGS) entry which is preliminary data.</text>
</comment>
<organism evidence="2 3">
    <name type="scientific">Caenorhabditis auriculariae</name>
    <dbReference type="NCBI Taxonomy" id="2777116"/>
    <lineage>
        <taxon>Eukaryota</taxon>
        <taxon>Metazoa</taxon>
        <taxon>Ecdysozoa</taxon>
        <taxon>Nematoda</taxon>
        <taxon>Chromadorea</taxon>
        <taxon>Rhabditida</taxon>
        <taxon>Rhabditina</taxon>
        <taxon>Rhabditomorpha</taxon>
        <taxon>Rhabditoidea</taxon>
        <taxon>Rhabditidae</taxon>
        <taxon>Peloderinae</taxon>
        <taxon>Caenorhabditis</taxon>
    </lineage>
</organism>
<gene>
    <name evidence="2" type="ORF">CAUJ_LOCUS14941</name>
</gene>
<keyword evidence="3" id="KW-1185">Reference proteome</keyword>
<protein>
    <submittedName>
        <fullName evidence="2">Uncharacterized protein</fullName>
    </submittedName>
</protein>